<dbReference type="GO" id="GO:0140098">
    <property type="term" value="F:catalytic activity, acting on RNA"/>
    <property type="evidence" value="ECO:0007669"/>
    <property type="project" value="UniProtKB-ARBA"/>
</dbReference>
<dbReference type="GO" id="GO:0003723">
    <property type="term" value="F:RNA binding"/>
    <property type="evidence" value="ECO:0007669"/>
    <property type="project" value="UniProtKB-KW"/>
</dbReference>
<dbReference type="PROSITE" id="PS50889">
    <property type="entry name" value="S4"/>
    <property type="match status" value="1"/>
</dbReference>
<dbReference type="Proteomes" id="UP000240608">
    <property type="component" value="Unassembled WGS sequence"/>
</dbReference>
<gene>
    <name evidence="4" type="ORF">C9994_13690</name>
</gene>
<proteinExistence type="inferred from homology"/>
<dbReference type="PANTHER" id="PTHR21600:SF44">
    <property type="entry name" value="RIBOSOMAL LARGE SUBUNIT PSEUDOURIDINE SYNTHASE D"/>
    <property type="match status" value="1"/>
</dbReference>
<keyword evidence="2" id="KW-0694">RNA-binding</keyword>
<evidence type="ECO:0000256" key="2">
    <source>
        <dbReference type="PROSITE-ProRule" id="PRU00182"/>
    </source>
</evidence>
<accession>A0A2T4DG35</accession>
<dbReference type="GO" id="GO:0000455">
    <property type="term" value="P:enzyme-directed rRNA pseudouridine synthesis"/>
    <property type="evidence" value="ECO:0007669"/>
    <property type="project" value="TreeGrafter"/>
</dbReference>
<dbReference type="SUPFAM" id="SSF55174">
    <property type="entry name" value="Alpha-L RNA-binding motif"/>
    <property type="match status" value="1"/>
</dbReference>
<dbReference type="PANTHER" id="PTHR21600">
    <property type="entry name" value="MITOCHONDRIAL RNA PSEUDOURIDINE SYNTHASE"/>
    <property type="match status" value="1"/>
</dbReference>
<dbReference type="Pfam" id="PF00849">
    <property type="entry name" value="PseudoU_synth_2"/>
    <property type="match status" value="1"/>
</dbReference>
<dbReference type="InterPro" id="IPR006145">
    <property type="entry name" value="PsdUridine_synth_RsuA/RluA"/>
</dbReference>
<dbReference type="AlphaFoldDB" id="A0A2T4DG35"/>
<evidence type="ECO:0000256" key="1">
    <source>
        <dbReference type="ARBA" id="ARBA00010876"/>
    </source>
</evidence>
<dbReference type="CDD" id="cd00165">
    <property type="entry name" value="S4"/>
    <property type="match status" value="1"/>
</dbReference>
<dbReference type="InterPro" id="IPR050188">
    <property type="entry name" value="RluA_PseudoU_synthase"/>
</dbReference>
<evidence type="ECO:0000313" key="5">
    <source>
        <dbReference type="Proteomes" id="UP000240608"/>
    </source>
</evidence>
<name>A0A2T4DG35_9BACT</name>
<dbReference type="GO" id="GO:0009982">
    <property type="term" value="F:pseudouridine synthase activity"/>
    <property type="evidence" value="ECO:0007669"/>
    <property type="project" value="InterPro"/>
</dbReference>
<reference evidence="4 5" key="1">
    <citation type="submission" date="2018-03" db="EMBL/GenBank/DDBJ databases">
        <title>Cross-interface Injection: A General Nanoliter Liquid Handling Method Applied to Single Cells Genome Amplification Automated Nanoliter Liquid Handling Applied to Single Cell Multiple Displacement Amplification.</title>
        <authorList>
            <person name="Yun J."/>
            <person name="Xu P."/>
            <person name="Xu J."/>
            <person name="Dai X."/>
            <person name="Wang Y."/>
            <person name="Zheng X."/>
            <person name="Cao C."/>
            <person name="Yi Q."/>
            <person name="Zhu Y."/>
            <person name="Wang L."/>
            <person name="Dong Z."/>
            <person name="Huang Y."/>
            <person name="Huang L."/>
            <person name="Du W."/>
        </authorList>
    </citation>
    <scope>NUCLEOTIDE SEQUENCE [LARGE SCALE GENOMIC DNA]</scope>
    <source>
        <strain evidence="4 5">Z-D1-2</strain>
    </source>
</reference>
<comment type="caution">
    <text evidence="4">The sequence shown here is derived from an EMBL/GenBank/DDBJ whole genome shotgun (WGS) entry which is preliminary data.</text>
</comment>
<organism evidence="4 5">
    <name type="scientific">Marivirga lumbricoides</name>
    <dbReference type="NCBI Taxonomy" id="1046115"/>
    <lineage>
        <taxon>Bacteria</taxon>
        <taxon>Pseudomonadati</taxon>
        <taxon>Bacteroidota</taxon>
        <taxon>Cytophagia</taxon>
        <taxon>Cytophagales</taxon>
        <taxon>Marivirgaceae</taxon>
        <taxon>Marivirga</taxon>
    </lineage>
</organism>
<feature type="domain" description="Pseudouridine synthase RsuA/RluA-like" evidence="3">
    <location>
        <begin position="92"/>
        <end position="244"/>
    </location>
</feature>
<sequence length="300" mass="34120">MAKDNNPSNQLNEVIEIQEESELLKFLTARFPHKKRPLLKAVLSGGQIKVNDQPTTQFNQVLKKGDEVVINWAKPAKKVKLSHLNIIYEDQHLIVIEKAEGLLSVASLKEKKKTAIQILKDHLAKVDPKAKVYVVHRLEREVSGILIFAKSPEVQEKLQDSWEKYVTDRKYIGVVEGRVKKEADTLRNFLVSNKNNQVFVTDTPEGATETITHFKLIKQSNAFSLLEFRLESGFKNQIRVQMQHYGHPVTGDKKYNSRKNPLSRVALHASMIEMNHPVTGKLLKFELVAPASFRNLVAKG</sequence>
<comment type="similarity">
    <text evidence="1">Belongs to the pseudouridine synthase RluA family.</text>
</comment>
<dbReference type="Gene3D" id="3.30.2350.10">
    <property type="entry name" value="Pseudouridine synthase"/>
    <property type="match status" value="1"/>
</dbReference>
<evidence type="ECO:0000313" key="4">
    <source>
        <dbReference type="EMBL" id="PTB92712.1"/>
    </source>
</evidence>
<dbReference type="CDD" id="cd02869">
    <property type="entry name" value="PseudoU_synth_RluA_like"/>
    <property type="match status" value="1"/>
</dbReference>
<dbReference type="SUPFAM" id="SSF55120">
    <property type="entry name" value="Pseudouridine synthase"/>
    <property type="match status" value="1"/>
</dbReference>
<dbReference type="EMBL" id="PYVU01000203">
    <property type="protein sequence ID" value="PTB92712.1"/>
    <property type="molecule type" value="Genomic_DNA"/>
</dbReference>
<protein>
    <submittedName>
        <fullName evidence="4">RNA pseudouridine synthase</fullName>
    </submittedName>
</protein>
<evidence type="ECO:0000259" key="3">
    <source>
        <dbReference type="Pfam" id="PF00849"/>
    </source>
</evidence>
<dbReference type="InterPro" id="IPR020103">
    <property type="entry name" value="PsdUridine_synth_cat_dom_sf"/>
</dbReference>